<dbReference type="PIRSF" id="PIRSF000102">
    <property type="entry name" value="Lac_mal_DH"/>
    <property type="match status" value="1"/>
</dbReference>
<protein>
    <submittedName>
        <fullName evidence="8">L-2-hydroxyisocaproate dehydrogenase</fullName>
    </submittedName>
</protein>
<dbReference type="PRINTS" id="PR00086">
    <property type="entry name" value="LLDHDRGNASE"/>
</dbReference>
<dbReference type="Gene3D" id="3.90.110.10">
    <property type="entry name" value="Lactate dehydrogenase/glycoside hydrolase, family 4, C-terminal"/>
    <property type="match status" value="1"/>
</dbReference>
<feature type="binding site" evidence="4">
    <location>
        <position position="99"/>
    </location>
    <ligand>
        <name>NAD(+)</name>
        <dbReference type="ChEBI" id="CHEBI:57540"/>
    </ligand>
</feature>
<dbReference type="Proteomes" id="UP000051412">
    <property type="component" value="Unassembled WGS sequence"/>
</dbReference>
<keyword evidence="9" id="KW-1185">Reference proteome</keyword>
<dbReference type="STRING" id="1423782.FD32_GL000385"/>
<dbReference type="CDD" id="cd05291">
    <property type="entry name" value="HicDH_like"/>
    <property type="match status" value="1"/>
</dbReference>
<dbReference type="AlphaFoldDB" id="A0A0R1XKW9"/>
<dbReference type="InterPro" id="IPR015955">
    <property type="entry name" value="Lactate_DH/Glyco_Ohase_4_C"/>
</dbReference>
<comment type="caution">
    <text evidence="8">The sequence shown here is derived from an EMBL/GenBank/DDBJ whole genome shotgun (WGS) entry which is preliminary data.</text>
</comment>
<keyword evidence="2 5" id="KW-0560">Oxidoreductase</keyword>
<dbReference type="InterPro" id="IPR022383">
    <property type="entry name" value="Lactate/malate_DH_C"/>
</dbReference>
<evidence type="ECO:0000313" key="9">
    <source>
        <dbReference type="Proteomes" id="UP000051412"/>
    </source>
</evidence>
<evidence type="ECO:0000256" key="4">
    <source>
        <dbReference type="PIRSR" id="PIRSR000102-3"/>
    </source>
</evidence>
<evidence type="ECO:0000259" key="7">
    <source>
        <dbReference type="Pfam" id="PF02866"/>
    </source>
</evidence>
<dbReference type="PANTHER" id="PTHR43128">
    <property type="entry name" value="L-2-HYDROXYCARBOXYLATE DEHYDROGENASE (NAD(P)(+))"/>
    <property type="match status" value="1"/>
</dbReference>
<dbReference type="GO" id="GO:0004459">
    <property type="term" value="F:L-lactate dehydrogenase (NAD+) activity"/>
    <property type="evidence" value="ECO:0007669"/>
    <property type="project" value="InterPro"/>
</dbReference>
<keyword evidence="4" id="KW-0520">NAD</keyword>
<dbReference type="PANTHER" id="PTHR43128:SF31">
    <property type="entry name" value="L-LACTATE DEHYDROGENASE"/>
    <property type="match status" value="1"/>
</dbReference>
<feature type="domain" description="Lactate/malate dehydrogenase N-terminal" evidence="6">
    <location>
        <begin position="4"/>
        <end position="146"/>
    </location>
</feature>
<gene>
    <name evidence="8" type="ORF">FD32_GL000385</name>
</gene>
<feature type="domain" description="Lactate/malate dehydrogenase C-terminal" evidence="7">
    <location>
        <begin position="149"/>
        <end position="307"/>
    </location>
</feature>
<feature type="binding site" evidence="4">
    <location>
        <position position="34"/>
    </location>
    <ligand>
        <name>NAD(+)</name>
        <dbReference type="ChEBI" id="CHEBI:57540"/>
    </ligand>
</feature>
<dbReference type="Pfam" id="PF02866">
    <property type="entry name" value="Ldh_1_C"/>
    <property type="match status" value="1"/>
</dbReference>
<proteinExistence type="inferred from homology"/>
<feature type="binding site" evidence="4">
    <location>
        <begin position="122"/>
        <end position="124"/>
    </location>
    <ligand>
        <name>NAD(+)</name>
        <dbReference type="ChEBI" id="CHEBI:57540"/>
    </ligand>
</feature>
<dbReference type="RefSeq" id="WP_047768775.1">
    <property type="nucleotide sequence ID" value="NZ_AZGM01000013.1"/>
</dbReference>
<evidence type="ECO:0000313" key="8">
    <source>
        <dbReference type="EMBL" id="KRM30197.1"/>
    </source>
</evidence>
<organism evidence="8 9">
    <name type="scientific">Limosilactobacillus panis DSM 6035</name>
    <dbReference type="NCBI Taxonomy" id="1423782"/>
    <lineage>
        <taxon>Bacteria</taxon>
        <taxon>Bacillati</taxon>
        <taxon>Bacillota</taxon>
        <taxon>Bacilli</taxon>
        <taxon>Lactobacillales</taxon>
        <taxon>Lactobacillaceae</taxon>
        <taxon>Limosilactobacillus</taxon>
    </lineage>
</organism>
<evidence type="ECO:0000256" key="1">
    <source>
        <dbReference type="ARBA" id="ARBA00006054"/>
    </source>
</evidence>
<evidence type="ECO:0000259" key="6">
    <source>
        <dbReference type="Pfam" id="PF00056"/>
    </source>
</evidence>
<dbReference type="PATRIC" id="fig|1423782.4.peg.398"/>
<dbReference type="InterPro" id="IPR036291">
    <property type="entry name" value="NAD(P)-bd_dom_sf"/>
</dbReference>
<evidence type="ECO:0000256" key="5">
    <source>
        <dbReference type="RuleBase" id="RU003369"/>
    </source>
</evidence>
<reference evidence="8 9" key="1">
    <citation type="journal article" date="2015" name="Genome Announc.">
        <title>Expanding the biotechnology potential of lactobacilli through comparative genomics of 213 strains and associated genera.</title>
        <authorList>
            <person name="Sun Z."/>
            <person name="Harris H.M."/>
            <person name="McCann A."/>
            <person name="Guo C."/>
            <person name="Argimon S."/>
            <person name="Zhang W."/>
            <person name="Yang X."/>
            <person name="Jeffery I.B."/>
            <person name="Cooney J.C."/>
            <person name="Kagawa T.F."/>
            <person name="Liu W."/>
            <person name="Song Y."/>
            <person name="Salvetti E."/>
            <person name="Wrobel A."/>
            <person name="Rasinkangas P."/>
            <person name="Parkhill J."/>
            <person name="Rea M.C."/>
            <person name="O'Sullivan O."/>
            <person name="Ritari J."/>
            <person name="Douillard F.P."/>
            <person name="Paul Ross R."/>
            <person name="Yang R."/>
            <person name="Briner A.E."/>
            <person name="Felis G.E."/>
            <person name="de Vos W.M."/>
            <person name="Barrangou R."/>
            <person name="Klaenhammer T.R."/>
            <person name="Caufield P.W."/>
            <person name="Cui Y."/>
            <person name="Zhang H."/>
            <person name="O'Toole P.W."/>
        </authorList>
    </citation>
    <scope>NUCLEOTIDE SEQUENCE [LARGE SCALE GENOMIC DNA]</scope>
    <source>
        <strain evidence="8 9">DSM 6035</strain>
    </source>
</reference>
<dbReference type="SUPFAM" id="SSF51735">
    <property type="entry name" value="NAD(P)-binding Rossmann-fold domains"/>
    <property type="match status" value="1"/>
</dbReference>
<feature type="binding site" evidence="4">
    <location>
        <begin position="9"/>
        <end position="14"/>
    </location>
    <ligand>
        <name>NAD(+)</name>
        <dbReference type="ChEBI" id="CHEBI:57540"/>
    </ligand>
</feature>
<name>A0A0R1XKW9_9LACO</name>
<dbReference type="EMBL" id="AZGM01000013">
    <property type="protein sequence ID" value="KRM30197.1"/>
    <property type="molecule type" value="Genomic_DNA"/>
</dbReference>
<dbReference type="GO" id="GO:0006089">
    <property type="term" value="P:lactate metabolic process"/>
    <property type="evidence" value="ECO:0007669"/>
    <property type="project" value="TreeGrafter"/>
</dbReference>
<dbReference type="PROSITE" id="PS00064">
    <property type="entry name" value="L_LDH"/>
    <property type="match status" value="1"/>
</dbReference>
<dbReference type="Gene3D" id="3.40.50.720">
    <property type="entry name" value="NAD(P)-binding Rossmann-like Domain"/>
    <property type="match status" value="1"/>
</dbReference>
<dbReference type="InterPro" id="IPR001236">
    <property type="entry name" value="Lactate/malate_DH_N"/>
</dbReference>
<dbReference type="OrthoDB" id="9802969at2"/>
<dbReference type="InterPro" id="IPR001557">
    <property type="entry name" value="L-lactate/malate_DH"/>
</dbReference>
<evidence type="ECO:0000256" key="2">
    <source>
        <dbReference type="ARBA" id="ARBA00023002"/>
    </source>
</evidence>
<comment type="similarity">
    <text evidence="1">Belongs to the LDH/MDH superfamily. LDH family.</text>
</comment>
<dbReference type="Pfam" id="PF00056">
    <property type="entry name" value="Ldh_1_N"/>
    <property type="match status" value="1"/>
</dbReference>
<accession>A0A0R1XKW9</accession>
<dbReference type="InterPro" id="IPR018177">
    <property type="entry name" value="L-lactate_DH_AS"/>
</dbReference>
<evidence type="ECO:0000256" key="3">
    <source>
        <dbReference type="PIRSR" id="PIRSR000102-1"/>
    </source>
</evidence>
<dbReference type="SUPFAM" id="SSF56327">
    <property type="entry name" value="LDH C-terminal domain-like"/>
    <property type="match status" value="1"/>
</dbReference>
<sequence>MTRKVGVIGQGHVGETLANNLLVTGTVDKLVLIDTNEKKLNANVTDFEDAAANLPTHTKVLRNDYGALGDADVVVIAVGDIGIQNDDAKHDRFMELKVNSRAAKEVGTKLKEVGFNGVLVSISNPCDVIAALFQKYTGLPKDQVIGTGTLLDTARLHKVVGQALNVDPRSVTGYALGEHGNSQFAAWSQVRVLGQNITDLAAASDDLDLDALAEATKAGGYTVFHGKLYTNFGIAAAALRLVTAILNDANIELPCSNFREEYGTYCGYPAIIGNGGVVKQLQLNLTPDEEKKLAKSANYIRTRFDETAQKLAAE</sequence>
<feature type="active site" description="Proton acceptor" evidence="3">
    <location>
        <position position="179"/>
    </location>
</feature>